<dbReference type="SFLD" id="SFLDS00005">
    <property type="entry name" value="Isoprenoid_Synthase_Type_I"/>
    <property type="match status" value="1"/>
</dbReference>
<dbReference type="PANTHER" id="PTHR31480">
    <property type="entry name" value="BIFUNCTIONAL LYCOPENE CYCLASE/PHYTOENE SYNTHASE"/>
    <property type="match status" value="1"/>
</dbReference>
<dbReference type="CDD" id="cd00683">
    <property type="entry name" value="Trans_IPPS_HH"/>
    <property type="match status" value="1"/>
</dbReference>
<evidence type="ECO:0000256" key="2">
    <source>
        <dbReference type="ARBA" id="ARBA00022679"/>
    </source>
</evidence>
<evidence type="ECO:0000313" key="4">
    <source>
        <dbReference type="Proteomes" id="UP001220064"/>
    </source>
</evidence>
<dbReference type="PROSITE" id="PS01045">
    <property type="entry name" value="SQUALEN_PHYTOEN_SYN_2"/>
    <property type="match status" value="1"/>
</dbReference>
<dbReference type="Proteomes" id="UP001220064">
    <property type="component" value="Chromosome"/>
</dbReference>
<dbReference type="EMBL" id="CP063189">
    <property type="protein sequence ID" value="WCZ33201.1"/>
    <property type="molecule type" value="Genomic_DNA"/>
</dbReference>
<comment type="pathway">
    <text evidence="1">Carotenoid biosynthesis; phytoene biosynthesis.</text>
</comment>
<accession>A0ABY7U931</accession>
<gene>
    <name evidence="3" type="primary">crtB</name>
    <name evidence="3" type="ORF">CMASS_08940</name>
</gene>
<dbReference type="Gene3D" id="1.10.600.10">
    <property type="entry name" value="Farnesyl Diphosphate Synthase"/>
    <property type="match status" value="1"/>
</dbReference>
<organism evidence="3 4">
    <name type="scientific">Corynebacterium massiliense DSM 45435</name>
    <dbReference type="NCBI Taxonomy" id="1121364"/>
    <lineage>
        <taxon>Bacteria</taxon>
        <taxon>Bacillati</taxon>
        <taxon>Actinomycetota</taxon>
        <taxon>Actinomycetes</taxon>
        <taxon>Mycobacteriales</taxon>
        <taxon>Corynebacteriaceae</taxon>
        <taxon>Corynebacterium</taxon>
    </lineage>
</organism>
<dbReference type="GO" id="GO:0016740">
    <property type="term" value="F:transferase activity"/>
    <property type="evidence" value="ECO:0007669"/>
    <property type="project" value="UniProtKB-KW"/>
</dbReference>
<dbReference type="SFLD" id="SFLDG01018">
    <property type="entry name" value="Squalene/Phytoene_Synthase_Lik"/>
    <property type="match status" value="1"/>
</dbReference>
<evidence type="ECO:0000313" key="3">
    <source>
        <dbReference type="EMBL" id="WCZ33201.1"/>
    </source>
</evidence>
<dbReference type="InterPro" id="IPR044843">
    <property type="entry name" value="Trans_IPPS_bact-type"/>
</dbReference>
<protein>
    <submittedName>
        <fullName evidence="3">15-cis-phytoene synthase</fullName>
        <ecNumber evidence="3">2.5.1.32</ecNumber>
    </submittedName>
</protein>
<dbReference type="Pfam" id="PF00494">
    <property type="entry name" value="SQS_PSY"/>
    <property type="match status" value="1"/>
</dbReference>
<name>A0ABY7U931_9CORY</name>
<dbReference type="RefSeq" id="WP_033399594.1">
    <property type="nucleotide sequence ID" value="NZ_ATVG01000006.1"/>
</dbReference>
<dbReference type="InterPro" id="IPR002060">
    <property type="entry name" value="Squ/phyt_synthse"/>
</dbReference>
<dbReference type="InterPro" id="IPR033904">
    <property type="entry name" value="Trans_IPPS_HH"/>
</dbReference>
<evidence type="ECO:0000256" key="1">
    <source>
        <dbReference type="ARBA" id="ARBA00004684"/>
    </source>
</evidence>
<reference evidence="3 4" key="1">
    <citation type="submission" date="2020-10" db="EMBL/GenBank/DDBJ databases">
        <title>Complete genome sequence of Corynebacterium massiliense DSM 45435, type strain of Corynebacterium massiliense.</title>
        <authorList>
            <person name="Busche T."/>
            <person name="Kalinowski J."/>
            <person name="Ruckert C."/>
        </authorList>
    </citation>
    <scope>NUCLEOTIDE SEQUENCE [LARGE SCALE GENOMIC DNA]</scope>
    <source>
        <strain evidence="3 4">DSM 45435</strain>
    </source>
</reference>
<dbReference type="SFLD" id="SFLDG01212">
    <property type="entry name" value="Phytoene_synthase_like"/>
    <property type="match status" value="1"/>
</dbReference>
<proteinExistence type="predicted"/>
<dbReference type="InterPro" id="IPR008949">
    <property type="entry name" value="Isoprenoid_synthase_dom_sf"/>
</dbReference>
<dbReference type="InterPro" id="IPR019845">
    <property type="entry name" value="Squalene/phytoene_synthase_CS"/>
</dbReference>
<dbReference type="SUPFAM" id="SSF48576">
    <property type="entry name" value="Terpenoid synthases"/>
    <property type="match status" value="1"/>
</dbReference>
<keyword evidence="4" id="KW-1185">Reference proteome</keyword>
<sequence length="287" mass="31993">MHLRRYDTAAQRAARQVIDTYSTSFSLATRLLRGRVRTDIANLYAMVRIADEMVDGTAREAGDGAAAIRRRLDAYEDQVIAAPTERFHTDPVLHAYAITARRCELADAHVHAFFASMRWDIDKQSYSPQHFSDYIYGSAEAIGLMCLQIFLTGREVSDSERAEMNRGARRLGAAFQKVNFLRDLGEDSHELNRTYFPELVDTPLDGPTKDRLVADIRADLAAAQRAIALLPRDARLGVQAAADIFAALTDRLDRLSPADVAHPSSRVRVPNAEKTLIAARAVKKVIR</sequence>
<keyword evidence="2 3" id="KW-0808">Transferase</keyword>
<dbReference type="EC" id="2.5.1.32" evidence="3"/>